<proteinExistence type="inferred from homology"/>
<feature type="transmembrane region" description="Helical" evidence="13">
    <location>
        <begin position="1082"/>
        <end position="1109"/>
    </location>
</feature>
<dbReference type="GO" id="GO:0016887">
    <property type="term" value="F:ATP hydrolysis activity"/>
    <property type="evidence" value="ECO:0007669"/>
    <property type="project" value="InterPro"/>
</dbReference>
<dbReference type="GO" id="GO:0008559">
    <property type="term" value="F:ABC-type xenobiotic transporter activity"/>
    <property type="evidence" value="ECO:0007669"/>
    <property type="project" value="UniProtKB-EC"/>
</dbReference>
<dbReference type="InterPro" id="IPR056228">
    <property type="entry name" value="ABCC10-like_N"/>
</dbReference>
<evidence type="ECO:0000313" key="16">
    <source>
        <dbReference type="EMBL" id="KAA3457054.1"/>
    </source>
</evidence>
<comment type="subcellular location">
    <subcellularLocation>
        <location evidence="1">Membrane</location>
        <topology evidence="1">Multi-pass membrane protein</topology>
    </subcellularLocation>
</comment>
<evidence type="ECO:0000256" key="2">
    <source>
        <dbReference type="ARBA" id="ARBA00009726"/>
    </source>
</evidence>
<dbReference type="SMART" id="SM00382">
    <property type="entry name" value="AAA"/>
    <property type="match status" value="2"/>
</dbReference>
<dbReference type="PANTHER" id="PTHR24223">
    <property type="entry name" value="ATP-BINDING CASSETTE SUB-FAMILY C"/>
    <property type="match status" value="1"/>
</dbReference>
<feature type="transmembrane region" description="Helical" evidence="13">
    <location>
        <begin position="37"/>
        <end position="59"/>
    </location>
</feature>
<dbReference type="SUPFAM" id="SSF52540">
    <property type="entry name" value="P-loop containing nucleoside triphosphate hydrolases"/>
    <property type="match status" value="2"/>
</dbReference>
<keyword evidence="7" id="KW-0547">Nucleotide-binding</keyword>
<dbReference type="InterPro" id="IPR011527">
    <property type="entry name" value="ABC1_TM_dom"/>
</dbReference>
<evidence type="ECO:0000313" key="17">
    <source>
        <dbReference type="Proteomes" id="UP000325315"/>
    </source>
</evidence>
<dbReference type="PROSITE" id="PS00211">
    <property type="entry name" value="ABC_TRANSPORTER_1"/>
    <property type="match status" value="1"/>
</dbReference>
<dbReference type="Proteomes" id="UP000325315">
    <property type="component" value="Unassembled WGS sequence"/>
</dbReference>
<evidence type="ECO:0000259" key="14">
    <source>
        <dbReference type="PROSITE" id="PS50893"/>
    </source>
</evidence>
<dbReference type="InterPro" id="IPR036640">
    <property type="entry name" value="ABC1_TM_sf"/>
</dbReference>
<dbReference type="GO" id="GO:0016020">
    <property type="term" value="C:membrane"/>
    <property type="evidence" value="ECO:0007669"/>
    <property type="project" value="UniProtKB-SubCell"/>
</dbReference>
<dbReference type="EC" id="7.6.2.2" evidence="3"/>
<keyword evidence="8" id="KW-0067">ATP-binding</keyword>
<feature type="domain" description="ABC transmembrane type-1" evidence="15">
    <location>
        <begin position="968"/>
        <end position="1221"/>
    </location>
</feature>
<reference evidence="17" key="1">
    <citation type="journal article" date="2019" name="Plant Biotechnol. J.">
        <title>Genome sequencing of the Australian wild diploid species Gossypium australe highlights disease resistance and delayed gland morphogenesis.</title>
        <authorList>
            <person name="Cai Y."/>
            <person name="Cai X."/>
            <person name="Wang Q."/>
            <person name="Wang P."/>
            <person name="Zhang Y."/>
            <person name="Cai C."/>
            <person name="Xu Y."/>
            <person name="Wang K."/>
            <person name="Zhou Z."/>
            <person name="Wang C."/>
            <person name="Geng S."/>
            <person name="Li B."/>
            <person name="Dong Q."/>
            <person name="Hou Y."/>
            <person name="Wang H."/>
            <person name="Ai P."/>
            <person name="Liu Z."/>
            <person name="Yi F."/>
            <person name="Sun M."/>
            <person name="An G."/>
            <person name="Cheng J."/>
            <person name="Zhang Y."/>
            <person name="Shi Q."/>
            <person name="Xie Y."/>
            <person name="Shi X."/>
            <person name="Chang Y."/>
            <person name="Huang F."/>
            <person name="Chen Y."/>
            <person name="Hong S."/>
            <person name="Mi L."/>
            <person name="Sun Q."/>
            <person name="Zhang L."/>
            <person name="Zhou B."/>
            <person name="Peng R."/>
            <person name="Zhang X."/>
            <person name="Liu F."/>
        </authorList>
    </citation>
    <scope>NUCLEOTIDE SEQUENCE [LARGE SCALE GENOMIC DNA]</scope>
    <source>
        <strain evidence="17">cv. PA1801</strain>
    </source>
</reference>
<feature type="transmembrane region" description="Helical" evidence="13">
    <location>
        <begin position="320"/>
        <end position="341"/>
    </location>
</feature>
<feature type="transmembrane region" description="Helical" evidence="13">
    <location>
        <begin position="995"/>
        <end position="1016"/>
    </location>
</feature>
<dbReference type="CDD" id="cd18580">
    <property type="entry name" value="ABC_6TM_ABCC_D2"/>
    <property type="match status" value="1"/>
</dbReference>
<dbReference type="InterPro" id="IPR003593">
    <property type="entry name" value="AAA+_ATPase"/>
</dbReference>
<dbReference type="InterPro" id="IPR027417">
    <property type="entry name" value="P-loop_NTPase"/>
</dbReference>
<evidence type="ECO:0000256" key="12">
    <source>
        <dbReference type="ARBA" id="ARBA00034018"/>
    </source>
</evidence>
<gene>
    <name evidence="16" type="ORF">EPI10_003778</name>
</gene>
<dbReference type="InterPro" id="IPR044746">
    <property type="entry name" value="ABCC_6TM_D1"/>
</dbReference>
<dbReference type="EMBL" id="SMMG02000011">
    <property type="protein sequence ID" value="KAA3457054.1"/>
    <property type="molecule type" value="Genomic_DNA"/>
</dbReference>
<dbReference type="OrthoDB" id="6500128at2759"/>
<evidence type="ECO:0000256" key="9">
    <source>
        <dbReference type="ARBA" id="ARBA00022967"/>
    </source>
</evidence>
<dbReference type="PANTHER" id="PTHR24223:SF263">
    <property type="entry name" value="ABC-TYPE XENOBIOTIC TRANSPORTER"/>
    <property type="match status" value="1"/>
</dbReference>
<dbReference type="PROSITE" id="PS50893">
    <property type="entry name" value="ABC_TRANSPORTER_2"/>
    <property type="match status" value="2"/>
</dbReference>
<feature type="transmembrane region" description="Helical" evidence="13">
    <location>
        <begin position="454"/>
        <end position="473"/>
    </location>
</feature>
<dbReference type="Gene3D" id="1.20.1560.10">
    <property type="entry name" value="ABC transporter type 1, transmembrane domain"/>
    <property type="match status" value="2"/>
</dbReference>
<keyword evidence="17" id="KW-1185">Reference proteome</keyword>
<keyword evidence="6" id="KW-0677">Repeat</keyword>
<accession>A0A5B6UKR1</accession>
<dbReference type="Pfam" id="PF00664">
    <property type="entry name" value="ABC_membrane"/>
    <property type="match status" value="2"/>
</dbReference>
<comment type="catalytic activity">
    <reaction evidence="12">
        <text>ATP + H2O + xenobioticSide 1 = ADP + phosphate + xenobioticSide 2.</text>
        <dbReference type="EC" id="7.6.2.2"/>
    </reaction>
</comment>
<dbReference type="FunFam" id="1.20.1560.10:FF:000002">
    <property type="entry name" value="ABC transporter C family member 5"/>
    <property type="match status" value="1"/>
</dbReference>
<keyword evidence="11 13" id="KW-0472">Membrane</keyword>
<evidence type="ECO:0000256" key="10">
    <source>
        <dbReference type="ARBA" id="ARBA00022989"/>
    </source>
</evidence>
<dbReference type="InterPro" id="IPR017871">
    <property type="entry name" value="ABC_transporter-like_CS"/>
</dbReference>
<feature type="transmembrane region" description="Helical" evidence="13">
    <location>
        <begin position="540"/>
        <end position="562"/>
    </location>
</feature>
<feature type="transmembrane region" description="Helical" evidence="13">
    <location>
        <begin position="957"/>
        <end position="983"/>
    </location>
</feature>
<dbReference type="Gene3D" id="3.40.50.300">
    <property type="entry name" value="P-loop containing nucleotide triphosphate hydrolases"/>
    <property type="match status" value="2"/>
</dbReference>
<evidence type="ECO:0000256" key="13">
    <source>
        <dbReference type="SAM" id="Phobius"/>
    </source>
</evidence>
<dbReference type="Pfam" id="PF24358">
    <property type="entry name" value="ABCC10_N"/>
    <property type="match status" value="1"/>
</dbReference>
<evidence type="ECO:0000256" key="11">
    <source>
        <dbReference type="ARBA" id="ARBA00023136"/>
    </source>
</evidence>
<keyword evidence="4" id="KW-0813">Transport</keyword>
<dbReference type="InterPro" id="IPR050173">
    <property type="entry name" value="ABC_transporter_C-like"/>
</dbReference>
<evidence type="ECO:0000256" key="4">
    <source>
        <dbReference type="ARBA" id="ARBA00022448"/>
    </source>
</evidence>
<evidence type="ECO:0000256" key="5">
    <source>
        <dbReference type="ARBA" id="ARBA00022692"/>
    </source>
</evidence>
<dbReference type="Pfam" id="PF00005">
    <property type="entry name" value="ABC_tran"/>
    <property type="match status" value="2"/>
</dbReference>
<dbReference type="FunFam" id="3.40.50.300:FF:000169">
    <property type="entry name" value="ABC transporter C family member 3"/>
    <property type="match status" value="1"/>
</dbReference>
<feature type="domain" description="ABC transporter" evidence="14">
    <location>
        <begin position="1274"/>
        <end position="1533"/>
    </location>
</feature>
<dbReference type="GO" id="GO:0005524">
    <property type="term" value="F:ATP binding"/>
    <property type="evidence" value="ECO:0007669"/>
    <property type="project" value="UniProtKB-KW"/>
</dbReference>
<feature type="domain" description="ABC transmembrane type-1" evidence="15">
    <location>
        <begin position="316"/>
        <end position="596"/>
    </location>
</feature>
<dbReference type="PROSITE" id="PS50929">
    <property type="entry name" value="ABC_TM1F"/>
    <property type="match status" value="2"/>
</dbReference>
<feature type="domain" description="ABC transporter" evidence="14">
    <location>
        <begin position="633"/>
        <end position="888"/>
    </location>
</feature>
<organism evidence="16 17">
    <name type="scientific">Gossypium australe</name>
    <dbReference type="NCBI Taxonomy" id="47621"/>
    <lineage>
        <taxon>Eukaryota</taxon>
        <taxon>Viridiplantae</taxon>
        <taxon>Streptophyta</taxon>
        <taxon>Embryophyta</taxon>
        <taxon>Tracheophyta</taxon>
        <taxon>Spermatophyta</taxon>
        <taxon>Magnoliopsida</taxon>
        <taxon>eudicotyledons</taxon>
        <taxon>Gunneridae</taxon>
        <taxon>Pentapetalae</taxon>
        <taxon>rosids</taxon>
        <taxon>malvids</taxon>
        <taxon>Malvales</taxon>
        <taxon>Malvaceae</taxon>
        <taxon>Malvoideae</taxon>
        <taxon>Gossypium</taxon>
    </lineage>
</organism>
<keyword evidence="10 13" id="KW-1133">Transmembrane helix</keyword>
<dbReference type="CDD" id="cd18579">
    <property type="entry name" value="ABC_6TM_ABCC_D1"/>
    <property type="match status" value="1"/>
</dbReference>
<dbReference type="InterPro" id="IPR044726">
    <property type="entry name" value="ABCC_6TM_D2"/>
</dbReference>
<evidence type="ECO:0000256" key="6">
    <source>
        <dbReference type="ARBA" id="ARBA00022737"/>
    </source>
</evidence>
<evidence type="ECO:0000256" key="3">
    <source>
        <dbReference type="ARBA" id="ARBA00012191"/>
    </source>
</evidence>
<evidence type="ECO:0000256" key="7">
    <source>
        <dbReference type="ARBA" id="ARBA00022741"/>
    </source>
</evidence>
<feature type="transmembrane region" description="Helical" evidence="13">
    <location>
        <begin position="114"/>
        <end position="133"/>
    </location>
</feature>
<feature type="transmembrane region" description="Helical" evidence="13">
    <location>
        <begin position="353"/>
        <end position="370"/>
    </location>
</feature>
<evidence type="ECO:0000256" key="1">
    <source>
        <dbReference type="ARBA" id="ARBA00004141"/>
    </source>
</evidence>
<protein>
    <recommendedName>
        <fullName evidence="3">ABC-type xenobiotic transporter</fullName>
        <ecNumber evidence="3">7.6.2.2</ecNumber>
    </recommendedName>
</protein>
<feature type="transmembrane region" description="Helical" evidence="13">
    <location>
        <begin position="179"/>
        <end position="197"/>
    </location>
</feature>
<dbReference type="FunFam" id="3.40.50.300:FF:000973">
    <property type="entry name" value="Multidrug resistance-associated protein 4"/>
    <property type="match status" value="1"/>
</dbReference>
<dbReference type="CDD" id="cd03244">
    <property type="entry name" value="ABCC_MRP_domain2"/>
    <property type="match status" value="1"/>
</dbReference>
<keyword evidence="5 13" id="KW-0812">Transmembrane</keyword>
<feature type="transmembrane region" description="Helical" evidence="13">
    <location>
        <begin position="80"/>
        <end position="102"/>
    </location>
</feature>
<sequence>MGESAWIMFCNNSSCSKETGKTCSSGFPSILNPYSCFNHAFIISVGMLLLLVAFLIFFCKFSSKKITTNSQSQSISLVAVLSEIYNGILGLAYLFLGIWTIYHKHDMDHTVLPLDGWLVLLFQGFSWLLLAISVSLKNLNLPCTIAVKACSSFTLLYAVFLCISSLLEAIADKTVSIKIILDVLSFPGSILFLFCAFRGHGSKDTVPGGDFDACYAPLQGEEHDSTDETSVNHDITPLANAEVLSKMFFWWLNPLLQKGKEKILENNDIPTLQQACQAQACYLKYNDRLNEQKRRNSSGSISMLSIIAYSHWKAMLTSGVFALIKVLTLSTGPLFLRAFIAVVQGNETFKYEAYVLTIGLLIAKCLESISERQWFFKTRMVGLQVRSMLSAAIYRKQQKLSNAAKLNHSPGEIVSYVTVDANRIGEFPYWFHQIWATSVQFCLALFIVYSSVGLATFAALAAIILIVVASYPLTKLQLECYKKIMSAQDKRLKAITEALGNMKLLKLHAWETHFKKVIESLRKDEFKWIIGILSQKGYQLVLFWSSPIVVPAVTFWTCYLLGITLNASNVFTFLASLRIVQEPVRLIPDIVQVFIGSKVSLDRIVKFLEAPELGNRKLEQECEDKNFEHSILIKCNEISWDINPSSKPTLKDIDLVVKPGEKVAICGEVGSGKSTLLAAVLGEVPKVNGTVSENKLSIPTLYIFPSTNNFMSKPYLSFYVDHQVHVHGKKAYVSQTAWIQTGSIQENILFGSVMDPVWYQEVVEKCCLIKDLEMLPFGDLTEIGERGVNLSGGQKQRIQLARALYQNADIYFLDDPFSAVDAQTATSLFNEYVMRALSDKTVVLVSHQVDFLPAFNSILLMSGGEIIEAGTYDQLLASSQKFHDLVNAHNNMIGSEMDISYSYNGRAMASKDVIKNVHVKEEPIMATGEQLIKEEERETGDTGLKPYLQYLRHNKGFLYFTLAILFHVAFIIGQLVQSYWLAAELQSSEVSSKELLTVFTVIGFSLAIFLLLRSFYVVLLGRGASESIFSTLLKSLFRAPMSFYDSTPVGRILSRVSSDLSIIDLDMAFKLSITVGTTMNTYFSFFALAVLAWPVAFVIIPMVYLTILLQRHYYASAKELMRITGTTKSSVASHLAESIAGAMTIRAFGGEDRFFLKNMNLIDANASPDFYTFVANEWLVQRLEILCAIVLSSTALSMTLIYLGPSASGLIGMALSYGLSLNVFIVVSVKNQCFLSSSVVSVERVEQYMHIPSEAPEVIETNRPTHGWPCLGKVEICNLKVRYRPNAPLVLHGISCIFEGGSKIGIVGRTGSGKTTFISALFRLVEPADGEIIIDNLDICTIGLHDLRSHLGIIPQDPTLFGGSVRYNIDPLEQHTDNEIWEVLEKCQLREAVQAKEGGLNSIGKKNKDTRVGFFRFASVNNMKTISAVVQDGLNWSMGQRQLFCLGRALLKRSKILVLDEATASIDNTMDSIIQKTIRTELKDCTVITVAHRIPTVMDCNMVLGISDGKLVEYDEPMKLMNKEGSLFGQLVQEYWSRSS</sequence>
<dbReference type="InterPro" id="IPR003439">
    <property type="entry name" value="ABC_transporter-like_ATP-bd"/>
</dbReference>
<keyword evidence="9" id="KW-1278">Translocase</keyword>
<dbReference type="SUPFAM" id="SSF90123">
    <property type="entry name" value="ABC transporter transmembrane region"/>
    <property type="match status" value="2"/>
</dbReference>
<feature type="transmembrane region" description="Helical" evidence="13">
    <location>
        <begin position="145"/>
        <end position="167"/>
    </location>
</feature>
<evidence type="ECO:0000259" key="15">
    <source>
        <dbReference type="PROSITE" id="PS50929"/>
    </source>
</evidence>
<evidence type="ECO:0000256" key="8">
    <source>
        <dbReference type="ARBA" id="ARBA00022840"/>
    </source>
</evidence>
<comment type="caution">
    <text evidence="16">The sequence shown here is derived from an EMBL/GenBank/DDBJ whole genome shotgun (WGS) entry which is preliminary data.</text>
</comment>
<dbReference type="CDD" id="cd03250">
    <property type="entry name" value="ABCC_MRP_domain1"/>
    <property type="match status" value="1"/>
</dbReference>
<name>A0A5B6UKR1_9ROSI</name>
<dbReference type="FunFam" id="1.20.1560.10:FF:000003">
    <property type="entry name" value="ABC transporter C family member 10"/>
    <property type="match status" value="1"/>
</dbReference>
<comment type="similarity">
    <text evidence="2">Belongs to the ABC transporter superfamily. ABCC family. Conjugate transporter (TC 3.A.1.208) subfamily.</text>
</comment>